<keyword evidence="4" id="KW-1133">Transmembrane helix</keyword>
<evidence type="ECO:0000256" key="2">
    <source>
        <dbReference type="ARBA" id="ARBA00022842"/>
    </source>
</evidence>
<feature type="domain" description="Acyltransferase 3" evidence="5">
    <location>
        <begin position="85"/>
        <end position="460"/>
    </location>
</feature>
<dbReference type="AlphaFoldDB" id="A0AAE9JL42"/>
<dbReference type="PANTHER" id="PTHR11161:SF8">
    <property type="entry name" value="NOSE RESISTANT-TO-FLUOXETINE PROTEIN N-TERMINAL DOMAIN-CONTAINING PROTEIN"/>
    <property type="match status" value="1"/>
</dbReference>
<dbReference type="SUPFAM" id="SSF81631">
    <property type="entry name" value="PAP/OAS1 substrate-binding domain"/>
    <property type="match status" value="1"/>
</dbReference>
<gene>
    <name evidence="8" type="ORF">L5515_008592</name>
</gene>
<dbReference type="InterPro" id="IPR054708">
    <property type="entry name" value="MTPAP-like_central"/>
</dbReference>
<dbReference type="Pfam" id="PF01757">
    <property type="entry name" value="Acyl_transf_3"/>
    <property type="match status" value="1"/>
</dbReference>
<keyword evidence="2" id="KW-0460">Magnesium</keyword>
<organism evidence="8 9">
    <name type="scientific">Caenorhabditis briggsae</name>
    <dbReference type="NCBI Taxonomy" id="6238"/>
    <lineage>
        <taxon>Eukaryota</taxon>
        <taxon>Metazoa</taxon>
        <taxon>Ecdysozoa</taxon>
        <taxon>Nematoda</taxon>
        <taxon>Chromadorea</taxon>
        <taxon>Rhabditida</taxon>
        <taxon>Rhabditina</taxon>
        <taxon>Rhabditomorpha</taxon>
        <taxon>Rhabditoidea</taxon>
        <taxon>Rhabditidae</taxon>
        <taxon>Peloderinae</taxon>
        <taxon>Caenorhabditis</taxon>
    </lineage>
</organism>
<name>A0AAE9JL42_CAEBR</name>
<feature type="domain" description="PAP-associated" evidence="6">
    <location>
        <begin position="828"/>
        <end position="885"/>
    </location>
</feature>
<evidence type="ECO:0000256" key="4">
    <source>
        <dbReference type="SAM" id="Phobius"/>
    </source>
</evidence>
<feature type="compositionally biased region" description="Basic and acidic residues" evidence="3">
    <location>
        <begin position="502"/>
        <end position="516"/>
    </location>
</feature>
<feature type="transmembrane region" description="Helical" evidence="4">
    <location>
        <begin position="236"/>
        <end position="258"/>
    </location>
</feature>
<keyword evidence="4" id="KW-0472">Membrane</keyword>
<dbReference type="InterPro" id="IPR043519">
    <property type="entry name" value="NT_sf"/>
</dbReference>
<feature type="transmembrane region" description="Helical" evidence="4">
    <location>
        <begin position="173"/>
        <end position="191"/>
    </location>
</feature>
<evidence type="ECO:0000256" key="3">
    <source>
        <dbReference type="SAM" id="MobiDB-lite"/>
    </source>
</evidence>
<evidence type="ECO:0000259" key="6">
    <source>
        <dbReference type="Pfam" id="PF03828"/>
    </source>
</evidence>
<keyword evidence="9" id="KW-1185">Reference proteome</keyword>
<dbReference type="SUPFAM" id="SSF81301">
    <property type="entry name" value="Nucleotidyltransferase"/>
    <property type="match status" value="1"/>
</dbReference>
<keyword evidence="4" id="KW-0812">Transmembrane</keyword>
<evidence type="ECO:0000313" key="9">
    <source>
        <dbReference type="Proteomes" id="UP000829354"/>
    </source>
</evidence>
<dbReference type="Proteomes" id="UP000829354">
    <property type="component" value="Chromosome V"/>
</dbReference>
<feature type="transmembrane region" description="Helical" evidence="4">
    <location>
        <begin position="340"/>
        <end position="359"/>
    </location>
</feature>
<dbReference type="EMBL" id="CP092624">
    <property type="protein sequence ID" value="UMM36421.1"/>
    <property type="molecule type" value="Genomic_DNA"/>
</dbReference>
<protein>
    <submittedName>
        <fullName evidence="8">Uncharacterized protein</fullName>
    </submittedName>
</protein>
<evidence type="ECO:0000259" key="7">
    <source>
        <dbReference type="Pfam" id="PF22600"/>
    </source>
</evidence>
<feature type="region of interest" description="Disordered" evidence="3">
    <location>
        <begin position="494"/>
        <end position="519"/>
    </location>
</feature>
<dbReference type="InterPro" id="IPR002656">
    <property type="entry name" value="Acyl_transf_3_dom"/>
</dbReference>
<dbReference type="Gene3D" id="1.10.1410.10">
    <property type="match status" value="1"/>
</dbReference>
<proteinExistence type="predicted"/>
<dbReference type="GO" id="GO:0046872">
    <property type="term" value="F:metal ion binding"/>
    <property type="evidence" value="ECO:0007669"/>
    <property type="project" value="UniProtKB-KW"/>
</dbReference>
<feature type="transmembrane region" description="Helical" evidence="4">
    <location>
        <begin position="265"/>
        <end position="283"/>
    </location>
</feature>
<evidence type="ECO:0000313" key="8">
    <source>
        <dbReference type="EMBL" id="UMM36421.1"/>
    </source>
</evidence>
<dbReference type="GO" id="GO:1990817">
    <property type="term" value="F:poly(A) RNA polymerase activity"/>
    <property type="evidence" value="ECO:0007669"/>
    <property type="project" value="UniProtKB-ARBA"/>
</dbReference>
<dbReference type="Pfam" id="PF22600">
    <property type="entry name" value="MTPAP-like_central"/>
    <property type="match status" value="1"/>
</dbReference>
<accession>A0AAE9JL42</accession>
<dbReference type="PANTHER" id="PTHR11161">
    <property type="entry name" value="O-ACYLTRANSFERASE"/>
    <property type="match status" value="1"/>
</dbReference>
<dbReference type="Pfam" id="PF03828">
    <property type="entry name" value="PAP_assoc"/>
    <property type="match status" value="1"/>
</dbReference>
<feature type="transmembrane region" description="Helical" evidence="4">
    <location>
        <begin position="410"/>
        <end position="430"/>
    </location>
</feature>
<feature type="transmembrane region" description="Helical" evidence="4">
    <location>
        <begin position="446"/>
        <end position="468"/>
    </location>
</feature>
<reference evidence="8 9" key="1">
    <citation type="submission" date="2022-04" db="EMBL/GenBank/DDBJ databases">
        <title>Chromosome-level reference genomes for two strains of Caenorhabditis briggsae: an improved platform for comparative genomics.</title>
        <authorList>
            <person name="Stevens L."/>
            <person name="Andersen E."/>
        </authorList>
    </citation>
    <scope>NUCLEOTIDE SEQUENCE [LARGE SCALE GENOMIC DNA]</scope>
    <source>
        <strain evidence="8">VX34</strain>
        <tissue evidence="8">Whole-organism</tissue>
    </source>
</reference>
<feature type="domain" description="Poly(A) RNA polymerase mitochondrial-like central palm" evidence="7">
    <location>
        <begin position="568"/>
        <end position="731"/>
    </location>
</feature>
<evidence type="ECO:0000259" key="5">
    <source>
        <dbReference type="Pfam" id="PF01757"/>
    </source>
</evidence>
<evidence type="ECO:0000256" key="1">
    <source>
        <dbReference type="ARBA" id="ARBA00022723"/>
    </source>
</evidence>
<feature type="transmembrane region" description="Helical" evidence="4">
    <location>
        <begin position="371"/>
        <end position="389"/>
    </location>
</feature>
<dbReference type="InterPro" id="IPR052728">
    <property type="entry name" value="O2_lipid_transport_reg"/>
</dbReference>
<dbReference type="InterPro" id="IPR002058">
    <property type="entry name" value="PAP_assoc"/>
</dbReference>
<feature type="transmembrane region" description="Helical" evidence="4">
    <location>
        <begin position="134"/>
        <end position="152"/>
    </location>
</feature>
<sequence>MDRPVCAVFCTVRDIPKKNMFYVFTSFLILLVSIVFFSSLYDYIRDTRYRLSSESEKVFGQRAILSWSLWSNIEFLFKDSPGYIKCLDCLRSITFTWVVGQNVVGHLAFYDADLRVKSSEISIASSALSSLIPIYTYLFISGLTVSYTFIRAKPSIEVLKRPITWLVFYFHRWIRLTSALMVFIGFFDAYGKYIQGPYDALTGYSMVTQTDQCTYWKDIIHVSNFVAVDEMCYLPAWHLAVDFQFTLMAPIFLMTFYYSTAIGTVIAIVASLAGSIFTVYFFYKHPGLNSAFTGNHEQDDKLVEIILAKPWNQLAPYMLGMIVGCFFAKHSGSRRIIHPVASSIIWIVVSVLGACALIFGNQGTTFVEKATANVLTRAVWSLCLIWIIVSTQMKWAGPIGHFLEHPFWRPFGKLSYCAFIVHHMALYFLFNMEEHAPRYVSFWHEYFHYTVPIVIYSYFVAFFLSLIVEVPMIRLDKMILDKCIPASKIEEKKDFDDDDSDFEKSEERSSSEKSKEMSINFQSNQMKGSEDYDQRAYKVTSNMKPYHEFKAKFGRILEEYDIEFHELSFAMLDHFEKKKQKQEEFERKMNLCKLLKKVISDHNPTWLFNVVPTGSSVTGLATEKSDLDVAIHIPQAALIVEEKCQGRKITEEERKIMWREMQLEILQIVRLVLENNPEIKPYIDWKEGVKLVQAQIQILRITMIDGIECDISVVLDLFLSSMHNSFLIKHFAEVDHRFGLLCAVVKEWGASTKVKNPKDGGFNSYALVLLVTHFLQCGTSPPILPNLQHLYKNENFFALSERIFPSRLDFGAPLPRPLPQQSVNPATVSQLFLEFLYYYADFDFHKYFISVNNAMIKNRKLTGESSVLSSKSKQVYIEDPFDSHNPGRTVRSLNKIQSIMKKRHIKHVRS</sequence>
<keyword evidence="1" id="KW-0479">Metal-binding</keyword>
<feature type="transmembrane region" description="Helical" evidence="4">
    <location>
        <begin position="21"/>
        <end position="41"/>
    </location>
</feature>
<dbReference type="GO" id="GO:0016747">
    <property type="term" value="F:acyltransferase activity, transferring groups other than amino-acyl groups"/>
    <property type="evidence" value="ECO:0007669"/>
    <property type="project" value="InterPro"/>
</dbReference>
<dbReference type="Gene3D" id="3.30.460.10">
    <property type="entry name" value="Beta Polymerase, domain 2"/>
    <property type="match status" value="1"/>
</dbReference>